<sequence>MGLWRTGAALVCAIVMLIGCSAIGGETDSEQGTTGSGSTPEALPVTADQLMNAWIPSVCRHEAGHLVDGVLPVEDERKGSANIAGVGGGKRPAIVIGDVTGDGVDDGVVDIVCNAGGVGWPSTLVLYTNGSEYLGSVHRSDIVDNPGRGPVDELTIEDRWISFSWYGPKTPSEPACCPTQYLKARLMYDGTELVVADIQLDRLKDRDELYGG</sequence>
<gene>
    <name evidence="2" type="ORF">JDV76_11015</name>
</gene>
<dbReference type="EMBL" id="JAEIOT010000015">
    <property type="protein sequence ID" value="MBI9001486.1"/>
    <property type="molecule type" value="Genomic_DNA"/>
</dbReference>
<dbReference type="RefSeq" id="WP_198736941.1">
    <property type="nucleotide sequence ID" value="NZ_JAEIOT010000015.1"/>
</dbReference>
<keyword evidence="3" id="KW-1185">Reference proteome</keyword>
<evidence type="ECO:0000313" key="2">
    <source>
        <dbReference type="EMBL" id="MBI9001486.1"/>
    </source>
</evidence>
<dbReference type="Proteomes" id="UP000625574">
    <property type="component" value="Unassembled WGS sequence"/>
</dbReference>
<evidence type="ECO:0008006" key="4">
    <source>
        <dbReference type="Google" id="ProtNLM"/>
    </source>
</evidence>
<evidence type="ECO:0000256" key="1">
    <source>
        <dbReference type="SAM" id="SignalP"/>
    </source>
</evidence>
<organism evidence="2 3">
    <name type="scientific">Corynebacterium marambiense</name>
    <dbReference type="NCBI Taxonomy" id="2765364"/>
    <lineage>
        <taxon>Bacteria</taxon>
        <taxon>Bacillati</taxon>
        <taxon>Actinomycetota</taxon>
        <taxon>Actinomycetes</taxon>
        <taxon>Mycobacteriales</taxon>
        <taxon>Corynebacteriaceae</taxon>
        <taxon>Corynebacterium</taxon>
    </lineage>
</organism>
<name>A0ABS0VXH4_9CORY</name>
<feature type="signal peptide" evidence="1">
    <location>
        <begin position="1"/>
        <end position="24"/>
    </location>
</feature>
<proteinExistence type="predicted"/>
<protein>
    <recommendedName>
        <fullName evidence="4">Secreted protein</fullName>
    </recommendedName>
</protein>
<feature type="chain" id="PRO_5047367416" description="Secreted protein" evidence="1">
    <location>
        <begin position="25"/>
        <end position="212"/>
    </location>
</feature>
<comment type="caution">
    <text evidence="2">The sequence shown here is derived from an EMBL/GenBank/DDBJ whole genome shotgun (WGS) entry which is preliminary data.</text>
</comment>
<evidence type="ECO:0000313" key="3">
    <source>
        <dbReference type="Proteomes" id="UP000625574"/>
    </source>
</evidence>
<dbReference type="PROSITE" id="PS51257">
    <property type="entry name" value="PROKAR_LIPOPROTEIN"/>
    <property type="match status" value="1"/>
</dbReference>
<accession>A0ABS0VXH4</accession>
<reference evidence="2 3" key="1">
    <citation type="submission" date="2020-12" db="EMBL/GenBank/DDBJ databases">
        <title>Genome public.</title>
        <authorList>
            <person name="Sun Q."/>
        </authorList>
    </citation>
    <scope>NUCLEOTIDE SEQUENCE [LARGE SCALE GENOMIC DNA]</scope>
    <source>
        <strain evidence="2 3">CCM 8864</strain>
    </source>
</reference>
<keyword evidence="1" id="KW-0732">Signal</keyword>